<proteinExistence type="predicted"/>
<dbReference type="InterPro" id="IPR010982">
    <property type="entry name" value="Lambda_DNA-bd_dom_sf"/>
</dbReference>
<dbReference type="RefSeq" id="WP_074258795.1">
    <property type="nucleotide sequence ID" value="NZ_FSRJ01000001.1"/>
</dbReference>
<accession>A0A1N6DNR7</accession>
<evidence type="ECO:0000313" key="1">
    <source>
        <dbReference type="EMBL" id="SIN72461.1"/>
    </source>
</evidence>
<protein>
    <recommendedName>
        <fullName evidence="3">HTH cro/C1-type domain-containing protein</fullName>
    </recommendedName>
</protein>
<organism evidence="1 2">
    <name type="scientific">Agromyces cerinus subsp. cerinus</name>
    <dbReference type="NCBI Taxonomy" id="232089"/>
    <lineage>
        <taxon>Bacteria</taxon>
        <taxon>Bacillati</taxon>
        <taxon>Actinomycetota</taxon>
        <taxon>Actinomycetes</taxon>
        <taxon>Micrococcales</taxon>
        <taxon>Microbacteriaceae</taxon>
        <taxon>Agromyces</taxon>
    </lineage>
</organism>
<dbReference type="AlphaFoldDB" id="A0A1N6DNR7"/>
<reference evidence="2" key="1">
    <citation type="submission" date="2016-11" db="EMBL/GenBank/DDBJ databases">
        <authorList>
            <person name="Varghese N."/>
            <person name="Submissions S."/>
        </authorList>
    </citation>
    <scope>NUCLEOTIDE SEQUENCE [LARGE SCALE GENOMIC DNA]</scope>
    <source>
        <strain evidence="2">DSM 8595</strain>
    </source>
</reference>
<name>A0A1N6DNR7_9MICO</name>
<keyword evidence="2" id="KW-1185">Reference proteome</keyword>
<dbReference type="EMBL" id="FSRJ01000001">
    <property type="protein sequence ID" value="SIN72461.1"/>
    <property type="molecule type" value="Genomic_DNA"/>
</dbReference>
<dbReference type="OrthoDB" id="7865033at2"/>
<evidence type="ECO:0000313" key="2">
    <source>
        <dbReference type="Proteomes" id="UP000184699"/>
    </source>
</evidence>
<dbReference type="SUPFAM" id="SSF47413">
    <property type="entry name" value="lambda repressor-like DNA-binding domains"/>
    <property type="match status" value="1"/>
</dbReference>
<dbReference type="GO" id="GO:0003677">
    <property type="term" value="F:DNA binding"/>
    <property type="evidence" value="ECO:0007669"/>
    <property type="project" value="InterPro"/>
</dbReference>
<gene>
    <name evidence="1" type="ORF">SAMN05443544_0536</name>
</gene>
<dbReference type="Proteomes" id="UP000184699">
    <property type="component" value="Unassembled WGS sequence"/>
</dbReference>
<evidence type="ECO:0008006" key="3">
    <source>
        <dbReference type="Google" id="ProtNLM"/>
    </source>
</evidence>
<sequence length="79" mass="8582">MTNTTVPLRSTEEAARTIGNNIKAILAERGHSLEWLAGEIGIDVQTILKAFSTQVPAWLTLDASFYLEVAPDVLIGADR</sequence>